<dbReference type="PANTHER" id="PTHR11360">
    <property type="entry name" value="MONOCARBOXYLATE TRANSPORTER"/>
    <property type="match status" value="1"/>
</dbReference>
<dbReference type="AlphaFoldDB" id="A0A9J7HRW3"/>
<feature type="transmembrane region" description="Helical" evidence="2">
    <location>
        <begin position="90"/>
        <end position="108"/>
    </location>
</feature>
<dbReference type="InterPro" id="IPR011701">
    <property type="entry name" value="MFS"/>
</dbReference>
<accession>A0A9J7HRW3</accession>
<evidence type="ECO:0000313" key="3">
    <source>
        <dbReference type="Proteomes" id="UP000001554"/>
    </source>
</evidence>
<reference evidence="4 5" key="1">
    <citation type="submission" date="2025-04" db="UniProtKB">
        <authorList>
            <consortium name="RefSeq"/>
        </authorList>
    </citation>
    <scope>IDENTIFICATION</scope>
    <source>
        <strain evidence="4 5">S238N-H82</strain>
        <tissue evidence="4 5">Testes</tissue>
    </source>
</reference>
<gene>
    <name evidence="4 5" type="primary">LOC118407831</name>
</gene>
<proteinExistence type="predicted"/>
<dbReference type="OMA" id="FWGIYTP"/>
<protein>
    <submittedName>
        <fullName evidence="4">Monocarboxylate transporter 10-like isoform X1</fullName>
    </submittedName>
    <submittedName>
        <fullName evidence="5">Monocarboxylate transporter 10-like isoform X2</fullName>
    </submittedName>
</protein>
<feature type="transmembrane region" description="Helical" evidence="2">
    <location>
        <begin position="353"/>
        <end position="377"/>
    </location>
</feature>
<feature type="transmembrane region" description="Helical" evidence="2">
    <location>
        <begin position="178"/>
        <end position="196"/>
    </location>
</feature>
<feature type="transmembrane region" description="Helical" evidence="2">
    <location>
        <begin position="59"/>
        <end position="81"/>
    </location>
</feature>
<dbReference type="RefSeq" id="XP_035664262.1">
    <property type="nucleotide sequence ID" value="XM_035808369.1"/>
</dbReference>
<feature type="compositionally biased region" description="Polar residues" evidence="1">
    <location>
        <begin position="207"/>
        <end position="228"/>
    </location>
</feature>
<dbReference type="Gene3D" id="1.20.1250.20">
    <property type="entry name" value="MFS general substrate transporter like domains"/>
    <property type="match status" value="2"/>
</dbReference>
<evidence type="ECO:0000313" key="5">
    <source>
        <dbReference type="RefSeq" id="XP_035664263.1"/>
    </source>
</evidence>
<dbReference type="PANTHER" id="PTHR11360:SF251">
    <property type="entry name" value="MAJOR FACILITATOR SUPERFAMILY (MFS) PROFILE DOMAIN-CONTAINING PROTEIN"/>
    <property type="match status" value="1"/>
</dbReference>
<dbReference type="RefSeq" id="XP_035664263.1">
    <property type="nucleotide sequence ID" value="XM_035808370.1"/>
</dbReference>
<dbReference type="InterPro" id="IPR036259">
    <property type="entry name" value="MFS_trans_sf"/>
</dbReference>
<keyword evidence="2" id="KW-0812">Transmembrane</keyword>
<feature type="transmembrane region" description="Helical" evidence="2">
    <location>
        <begin position="21"/>
        <end position="47"/>
    </location>
</feature>
<feature type="transmembrane region" description="Helical" evidence="2">
    <location>
        <begin position="420"/>
        <end position="439"/>
    </location>
</feature>
<sequence length="497" mass="53724">MTEKKQPDPHPAPPDGGYGWLVCFMAFISQGVLFGIQNCFAITYSALTDSFPDANAFTIAWIGSLSWGMFYMASPFAGIFVDKMGCRKTAFLGGVVCCVGMIAGSFVPRIEYLYLTYGLVVGTGIGLAYVPSLIILGHYFRRHLGVTSGIVTMGSSVFTAVLPFGLKPALLHLGLPNTFRIMGGLFFLVSLCALSYRQILHRDANHNTTEPCNKSPNTTEQSSKSSALLKQEEAADEQNPPQVSRLRAVITKVVNVRIWQNRTYVMWCGGVFVALLTYFVPMVFLVKHSQQVFPKADAHILVTCLGAASGAGRLVFGKISDLPKVGRIRLQQIGLFLMGVSSLLVPLCSVFPALIVMAVCVGLFDGALMATLGPASIDLVGPRDASQALGFTLGLACLPLMAGMPIAGQIYDMTLSYNGAYYFGGVPLILSAVIMHFVVRRQNAEAAAEMAIEAIEEDGKFLTPKRHLPKLNSALSNSLVWLPQDERMEVVDVVSVV</sequence>
<dbReference type="Pfam" id="PF07690">
    <property type="entry name" value="MFS_1"/>
    <property type="match status" value="1"/>
</dbReference>
<feature type="transmembrane region" description="Helical" evidence="2">
    <location>
        <begin position="389"/>
        <end position="408"/>
    </location>
</feature>
<organism evidence="3 5">
    <name type="scientific">Branchiostoma floridae</name>
    <name type="common">Florida lancelet</name>
    <name type="synonym">Amphioxus</name>
    <dbReference type="NCBI Taxonomy" id="7739"/>
    <lineage>
        <taxon>Eukaryota</taxon>
        <taxon>Metazoa</taxon>
        <taxon>Chordata</taxon>
        <taxon>Cephalochordata</taxon>
        <taxon>Leptocardii</taxon>
        <taxon>Amphioxiformes</taxon>
        <taxon>Branchiostomatidae</taxon>
        <taxon>Branchiostoma</taxon>
    </lineage>
</organism>
<dbReference type="Proteomes" id="UP000001554">
    <property type="component" value="Unplaced"/>
</dbReference>
<feature type="region of interest" description="Disordered" evidence="1">
    <location>
        <begin position="207"/>
        <end position="240"/>
    </location>
</feature>
<evidence type="ECO:0000313" key="4">
    <source>
        <dbReference type="RefSeq" id="XP_035664262.1"/>
    </source>
</evidence>
<dbReference type="KEGG" id="bfo:118407831"/>
<dbReference type="SUPFAM" id="SSF103473">
    <property type="entry name" value="MFS general substrate transporter"/>
    <property type="match status" value="1"/>
</dbReference>
<feature type="transmembrane region" description="Helical" evidence="2">
    <location>
        <begin position="144"/>
        <end position="166"/>
    </location>
</feature>
<dbReference type="InterPro" id="IPR050327">
    <property type="entry name" value="Proton-linked_MCT"/>
</dbReference>
<keyword evidence="2" id="KW-0472">Membrane</keyword>
<keyword evidence="2" id="KW-1133">Transmembrane helix</keyword>
<feature type="transmembrane region" description="Helical" evidence="2">
    <location>
        <begin position="264"/>
        <end position="286"/>
    </location>
</feature>
<dbReference type="GO" id="GO:0005886">
    <property type="term" value="C:plasma membrane"/>
    <property type="evidence" value="ECO:0000318"/>
    <property type="project" value="GO_Central"/>
</dbReference>
<evidence type="ECO:0000256" key="1">
    <source>
        <dbReference type="SAM" id="MobiDB-lite"/>
    </source>
</evidence>
<dbReference type="OrthoDB" id="6499973at2759"/>
<dbReference type="GO" id="GO:0022857">
    <property type="term" value="F:transmembrane transporter activity"/>
    <property type="evidence" value="ECO:0000318"/>
    <property type="project" value="GO_Central"/>
</dbReference>
<dbReference type="GeneID" id="118407831"/>
<keyword evidence="3" id="KW-1185">Reference proteome</keyword>
<name>A0A9J7HRW3_BRAFL</name>
<feature type="transmembrane region" description="Helical" evidence="2">
    <location>
        <begin position="114"/>
        <end position="137"/>
    </location>
</feature>
<evidence type="ECO:0000256" key="2">
    <source>
        <dbReference type="SAM" id="Phobius"/>
    </source>
</evidence>